<gene>
    <name evidence="2" type="ORF">E8E13_010898</name>
</gene>
<feature type="compositionally biased region" description="Polar residues" evidence="1">
    <location>
        <begin position="121"/>
        <end position="130"/>
    </location>
</feature>
<dbReference type="AlphaFoldDB" id="A0A9P4TP85"/>
<feature type="compositionally biased region" description="Low complexity" evidence="1">
    <location>
        <begin position="205"/>
        <end position="216"/>
    </location>
</feature>
<sequence length="261" mass="28854">MSSYGSVHSGQLHSSYQPQFQQQRARSYSNPPYPVTPGSVPYPQQQKSGYFPPAPPPAQQAPQISDPISIPASNRKRSSSDYVHGYGTSTSLPPPANSFSSSFPTHHLQTIPQEHIAGSYQYPSQQQQDVIPSPSGYEYQRRQSSSSQYAYDPRQSHESANSYQSAYSQPSLDFHTKQTHGEHGHHSHADHYYAGRENEGRGLSNANANTNAYGAGPSKGYGDWDKSEVSKYHKDQDLERRPTLGGSLMSLVKKIGGSERH</sequence>
<comment type="caution">
    <text evidence="2">The sequence shown here is derived from an EMBL/GenBank/DDBJ whole genome shotgun (WGS) entry which is preliminary data.</text>
</comment>
<proteinExistence type="predicted"/>
<name>A0A9P4TP85_CURKU</name>
<dbReference type="OrthoDB" id="3794714at2759"/>
<feature type="compositionally biased region" description="Polar residues" evidence="1">
    <location>
        <begin position="158"/>
        <end position="171"/>
    </location>
</feature>
<keyword evidence="3" id="KW-1185">Reference proteome</keyword>
<reference evidence="2" key="1">
    <citation type="submission" date="2019-04" db="EMBL/GenBank/DDBJ databases">
        <title>Sequencing of skin fungus with MAO and IRED activity.</title>
        <authorList>
            <person name="Marsaioli A.J."/>
            <person name="Bonatto J.M.C."/>
            <person name="Reis Junior O."/>
        </authorList>
    </citation>
    <scope>NUCLEOTIDE SEQUENCE</scope>
    <source>
        <strain evidence="2">30M1</strain>
    </source>
</reference>
<evidence type="ECO:0000313" key="2">
    <source>
        <dbReference type="EMBL" id="KAF3011020.1"/>
    </source>
</evidence>
<protein>
    <submittedName>
        <fullName evidence="2">Uncharacterized protein</fullName>
    </submittedName>
</protein>
<feature type="compositionally biased region" description="Polar residues" evidence="1">
    <location>
        <begin position="1"/>
        <end position="30"/>
    </location>
</feature>
<accession>A0A9P4TP85</accession>
<feature type="region of interest" description="Disordered" evidence="1">
    <location>
        <begin position="1"/>
        <end position="261"/>
    </location>
</feature>
<dbReference type="EMBL" id="SWKU01000001">
    <property type="protein sequence ID" value="KAF3011020.1"/>
    <property type="molecule type" value="Genomic_DNA"/>
</dbReference>
<dbReference type="Proteomes" id="UP000801428">
    <property type="component" value="Unassembled WGS sequence"/>
</dbReference>
<evidence type="ECO:0000313" key="3">
    <source>
        <dbReference type="Proteomes" id="UP000801428"/>
    </source>
</evidence>
<feature type="compositionally biased region" description="Basic and acidic residues" evidence="1">
    <location>
        <begin position="174"/>
        <end position="200"/>
    </location>
</feature>
<feature type="compositionally biased region" description="Basic and acidic residues" evidence="1">
    <location>
        <begin position="222"/>
        <end position="242"/>
    </location>
</feature>
<organism evidence="2 3">
    <name type="scientific">Curvularia kusanoi</name>
    <name type="common">Cochliobolus kusanoi</name>
    <dbReference type="NCBI Taxonomy" id="90978"/>
    <lineage>
        <taxon>Eukaryota</taxon>
        <taxon>Fungi</taxon>
        <taxon>Dikarya</taxon>
        <taxon>Ascomycota</taxon>
        <taxon>Pezizomycotina</taxon>
        <taxon>Dothideomycetes</taxon>
        <taxon>Pleosporomycetidae</taxon>
        <taxon>Pleosporales</taxon>
        <taxon>Pleosporineae</taxon>
        <taxon>Pleosporaceae</taxon>
        <taxon>Curvularia</taxon>
    </lineage>
</organism>
<evidence type="ECO:0000256" key="1">
    <source>
        <dbReference type="SAM" id="MobiDB-lite"/>
    </source>
</evidence>